<dbReference type="Proteomes" id="UP000462621">
    <property type="component" value="Unassembled WGS sequence"/>
</dbReference>
<proteinExistence type="predicted"/>
<evidence type="ECO:0000313" key="8">
    <source>
        <dbReference type="EMBL" id="MZI96017.1"/>
    </source>
</evidence>
<evidence type="ECO:0000256" key="3">
    <source>
        <dbReference type="ARBA" id="ARBA00022692"/>
    </source>
</evidence>
<evidence type="ECO:0000256" key="2">
    <source>
        <dbReference type="ARBA" id="ARBA00022475"/>
    </source>
</evidence>
<comment type="subcellular location">
    <subcellularLocation>
        <location evidence="1">Cell membrane</location>
        <topology evidence="1">Multi-pass membrane protein</topology>
    </subcellularLocation>
</comment>
<dbReference type="PANTHER" id="PTHR35007:SF2">
    <property type="entry name" value="PILUS ASSEMBLE PROTEIN"/>
    <property type="match status" value="1"/>
</dbReference>
<keyword evidence="5 6" id="KW-0472">Membrane</keyword>
<dbReference type="InterPro" id="IPR018076">
    <property type="entry name" value="T2SS_GspF_dom"/>
</dbReference>
<dbReference type="Pfam" id="PF00482">
    <property type="entry name" value="T2SSF"/>
    <property type="match status" value="1"/>
</dbReference>
<comment type="caution">
    <text evidence="8">The sequence shown here is derived from an EMBL/GenBank/DDBJ whole genome shotgun (WGS) entry which is preliminary data.</text>
</comment>
<keyword evidence="3 6" id="KW-0812">Transmembrane</keyword>
<reference evidence="8 9" key="1">
    <citation type="submission" date="2019-10" db="EMBL/GenBank/DDBJ databases">
        <title>Vibrio sp. nov. isolated from a shrimp pond.</title>
        <authorList>
            <person name="Gomez-Gil B."/>
            <person name="Enciso-Ibarra J."/>
            <person name="Enciso-Ibarra K."/>
            <person name="Bolan-Mejia C."/>
        </authorList>
    </citation>
    <scope>NUCLEOTIDE SEQUENCE [LARGE SCALE GENOMIC DNA]</scope>
    <source>
        <strain evidence="8 9">CAIM 722</strain>
    </source>
</reference>
<keyword evidence="4 6" id="KW-1133">Transmembrane helix</keyword>
<feature type="transmembrane region" description="Helical" evidence="6">
    <location>
        <begin position="111"/>
        <end position="131"/>
    </location>
</feature>
<protein>
    <submittedName>
        <fullName evidence="8">Type II secretion system F family protein</fullName>
    </submittedName>
</protein>
<dbReference type="EMBL" id="WEKT01000086">
    <property type="protein sequence ID" value="MZI96017.1"/>
    <property type="molecule type" value="Genomic_DNA"/>
</dbReference>
<evidence type="ECO:0000256" key="1">
    <source>
        <dbReference type="ARBA" id="ARBA00004651"/>
    </source>
</evidence>
<accession>A0A7X4LQ55</accession>
<feature type="domain" description="Type II secretion system protein GspF" evidence="7">
    <location>
        <begin position="150"/>
        <end position="276"/>
    </location>
</feature>
<keyword evidence="2" id="KW-1003">Cell membrane</keyword>
<organism evidence="8 9">
    <name type="scientific">Vibrio eleionomae</name>
    <dbReference type="NCBI Taxonomy" id="2653505"/>
    <lineage>
        <taxon>Bacteria</taxon>
        <taxon>Pseudomonadati</taxon>
        <taxon>Pseudomonadota</taxon>
        <taxon>Gammaproteobacteria</taxon>
        <taxon>Vibrionales</taxon>
        <taxon>Vibrionaceae</taxon>
        <taxon>Vibrio</taxon>
    </lineage>
</organism>
<feature type="transmembrane region" description="Helical" evidence="6">
    <location>
        <begin position="85"/>
        <end position="105"/>
    </location>
</feature>
<gene>
    <name evidence="8" type="ORF">F9817_22790</name>
</gene>
<evidence type="ECO:0000256" key="4">
    <source>
        <dbReference type="ARBA" id="ARBA00022989"/>
    </source>
</evidence>
<name>A0A7X4LQ55_9VIBR</name>
<evidence type="ECO:0000313" key="9">
    <source>
        <dbReference type="Proteomes" id="UP000462621"/>
    </source>
</evidence>
<evidence type="ECO:0000256" key="6">
    <source>
        <dbReference type="SAM" id="Phobius"/>
    </source>
</evidence>
<dbReference type="RefSeq" id="WP_161158510.1">
    <property type="nucleotide sequence ID" value="NZ_WEKT01000086.1"/>
</dbReference>
<keyword evidence="9" id="KW-1185">Reference proteome</keyword>
<evidence type="ECO:0000259" key="7">
    <source>
        <dbReference type="Pfam" id="PF00482"/>
    </source>
</evidence>
<dbReference type="AlphaFoldDB" id="A0A7X4LQ55"/>
<dbReference type="PANTHER" id="PTHR35007">
    <property type="entry name" value="INTEGRAL MEMBRANE PROTEIN-RELATED"/>
    <property type="match status" value="1"/>
</dbReference>
<dbReference type="GO" id="GO:0005886">
    <property type="term" value="C:plasma membrane"/>
    <property type="evidence" value="ECO:0007669"/>
    <property type="project" value="UniProtKB-SubCell"/>
</dbReference>
<feature type="transmembrane region" description="Helical" evidence="6">
    <location>
        <begin position="6"/>
        <end position="24"/>
    </location>
</feature>
<sequence>MNFIMLVSLVLILTGTVTLLLTFLKLNRQKKLASFNVKLEGERNFNWLGLIHFFNGIFSSDPKEIQKKFLAAGFYDNKFSKYFVVVKYGVLCLGAIGILVLDVFIDLPQSNFIVAESVWLISVLMGPDTYLAMRAKSLRHTISNKLPYMLDLMAVCVQTGMTIEAAISYLAQEFGAFDKDLSHLLRKVDERARVVGLEQSLQELYARVPTNEVRSFVMTLNQSLQYGSSIYSVLTTLSADIREVQLLHVEEKIGQLSAKMSIPLIIFIMVPIVILIAAPGIMRLLQHAHF</sequence>
<feature type="transmembrane region" description="Helical" evidence="6">
    <location>
        <begin position="264"/>
        <end position="285"/>
    </location>
</feature>
<evidence type="ECO:0000256" key="5">
    <source>
        <dbReference type="ARBA" id="ARBA00023136"/>
    </source>
</evidence>